<dbReference type="RefSeq" id="WP_154911940.1">
    <property type="nucleotide sequence ID" value="NZ_CABVIK010000004.1"/>
</dbReference>
<sequence>MSHRSEDLSILAEKLQTFLTASGWVEGRQAKGLRFFYPPAALGIEGKYSIALPDDSSKPGVDTLLHAAADSLLDLYGYSRFGEMVESAASNADSSPARISTRFVDSSTRWGAMPLLAFGEFLNHMGAGLYEGAKFKLGGDNNSNRVTANTFANECLLLQTKVGSFIASIEVPRTTLRQADLFGHEAIDSNKVCSSLFSAIEFLNARVLNDTESLYTEESLADAISLFDVELLEALSKMILGPGMDTIEFSLDTGASTRTSSTGWITEDKITRLKDYVAFIKKHFRGEDNITVTGSIVELRSRDPEGNRNYIRVVTDFQGERTFISAILTNEQYQRAVDAHRTKRSVTIRGNGMRLKTQIRITNVADFTV</sequence>
<evidence type="ECO:0000313" key="1">
    <source>
        <dbReference type="EMBL" id="VVO73270.1"/>
    </source>
</evidence>
<gene>
    <name evidence="1" type="ORF">PS870_01404</name>
</gene>
<reference evidence="1 2" key="1">
    <citation type="submission" date="2019-09" db="EMBL/GenBank/DDBJ databases">
        <authorList>
            <person name="Chandra G."/>
            <person name="Truman W A."/>
        </authorList>
    </citation>
    <scope>NUCLEOTIDE SEQUENCE [LARGE SCALE GENOMIC DNA]</scope>
    <source>
        <strain evidence="1">PS870</strain>
    </source>
</reference>
<dbReference type="Proteomes" id="UP000349468">
    <property type="component" value="Unassembled WGS sequence"/>
</dbReference>
<dbReference type="AlphaFoldDB" id="A0A5E7IAD9"/>
<accession>A0A5E7IAD9</accession>
<proteinExistence type="predicted"/>
<dbReference type="EMBL" id="CABVIK010000004">
    <property type="protein sequence ID" value="VVO73270.1"/>
    <property type="molecule type" value="Genomic_DNA"/>
</dbReference>
<organism evidence="1 2">
    <name type="scientific">Pseudomonas fluorescens</name>
    <dbReference type="NCBI Taxonomy" id="294"/>
    <lineage>
        <taxon>Bacteria</taxon>
        <taxon>Pseudomonadati</taxon>
        <taxon>Pseudomonadota</taxon>
        <taxon>Gammaproteobacteria</taxon>
        <taxon>Pseudomonadales</taxon>
        <taxon>Pseudomonadaceae</taxon>
        <taxon>Pseudomonas</taxon>
    </lineage>
</organism>
<name>A0A5E7IAD9_PSEFL</name>
<protein>
    <submittedName>
        <fullName evidence="1">Uncharacterized protein</fullName>
    </submittedName>
</protein>
<evidence type="ECO:0000313" key="2">
    <source>
        <dbReference type="Proteomes" id="UP000349468"/>
    </source>
</evidence>